<keyword evidence="13 14" id="KW-0464">Manganese</keyword>
<evidence type="ECO:0000256" key="9">
    <source>
        <dbReference type="ARBA" id="ARBA00022722"/>
    </source>
</evidence>
<evidence type="ECO:0000256" key="13">
    <source>
        <dbReference type="ARBA" id="ARBA00023211"/>
    </source>
</evidence>
<evidence type="ECO:0000256" key="2">
    <source>
        <dbReference type="ARBA" id="ARBA00001946"/>
    </source>
</evidence>
<keyword evidence="11 14" id="KW-0255">Endonuclease</keyword>
<dbReference type="PANTHER" id="PTHR10954">
    <property type="entry name" value="RIBONUCLEASE H2 SUBUNIT A"/>
    <property type="match status" value="1"/>
</dbReference>
<evidence type="ECO:0000256" key="6">
    <source>
        <dbReference type="ARBA" id="ARBA00012180"/>
    </source>
</evidence>
<dbReference type="PROSITE" id="PS51975">
    <property type="entry name" value="RNASE_H_2"/>
    <property type="match status" value="1"/>
</dbReference>
<dbReference type="Gene3D" id="3.30.420.10">
    <property type="entry name" value="Ribonuclease H-like superfamily/Ribonuclease H"/>
    <property type="match status" value="1"/>
</dbReference>
<evidence type="ECO:0000259" key="17">
    <source>
        <dbReference type="PROSITE" id="PS51975"/>
    </source>
</evidence>
<keyword evidence="8 14" id="KW-0963">Cytoplasm</keyword>
<comment type="subcellular location">
    <subcellularLocation>
        <location evidence="4 14">Cytoplasm</location>
    </subcellularLocation>
</comment>
<dbReference type="NCBIfam" id="NF000595">
    <property type="entry name" value="PRK00015.1-3"/>
    <property type="match status" value="1"/>
</dbReference>
<comment type="cofactor">
    <cofactor evidence="2">
        <name>Mg(2+)</name>
        <dbReference type="ChEBI" id="CHEBI:18420"/>
    </cofactor>
</comment>
<proteinExistence type="inferred from homology"/>
<dbReference type="EC" id="3.1.26.4" evidence="6 14"/>
<gene>
    <name evidence="14" type="primary">rnhB</name>
    <name evidence="18" type="ORF">H8E29_05810</name>
</gene>
<dbReference type="Pfam" id="PF01351">
    <property type="entry name" value="RNase_HII"/>
    <property type="match status" value="1"/>
</dbReference>
<evidence type="ECO:0000256" key="11">
    <source>
        <dbReference type="ARBA" id="ARBA00022759"/>
    </source>
</evidence>
<dbReference type="GO" id="GO:0030145">
    <property type="term" value="F:manganese ion binding"/>
    <property type="evidence" value="ECO:0007669"/>
    <property type="project" value="UniProtKB-UniRule"/>
</dbReference>
<dbReference type="SUPFAM" id="SSF53098">
    <property type="entry name" value="Ribonuclease H-like"/>
    <property type="match status" value="1"/>
</dbReference>
<feature type="domain" description="RNase H type-2" evidence="17">
    <location>
        <begin position="29"/>
        <end position="215"/>
    </location>
</feature>
<keyword evidence="10 14" id="KW-0479">Metal-binding</keyword>
<comment type="catalytic activity">
    <reaction evidence="1 14 15 16">
        <text>Endonucleolytic cleavage to 5'-phosphomonoester.</text>
        <dbReference type="EC" id="3.1.26.4"/>
    </reaction>
</comment>
<dbReference type="InterPro" id="IPR012337">
    <property type="entry name" value="RNaseH-like_sf"/>
</dbReference>
<evidence type="ECO:0000256" key="10">
    <source>
        <dbReference type="ARBA" id="ARBA00022723"/>
    </source>
</evidence>
<organism evidence="18 19">
    <name type="scientific">Candidatus Desulfolinea nitratireducens</name>
    <dbReference type="NCBI Taxonomy" id="2841698"/>
    <lineage>
        <taxon>Bacteria</taxon>
        <taxon>Bacillati</taxon>
        <taxon>Chloroflexota</taxon>
        <taxon>Anaerolineae</taxon>
        <taxon>Anaerolineales</taxon>
        <taxon>Anaerolineales incertae sedis</taxon>
        <taxon>Candidatus Desulfolinea</taxon>
    </lineage>
</organism>
<keyword evidence="12 14" id="KW-0378">Hydrolase</keyword>
<evidence type="ECO:0000256" key="1">
    <source>
        <dbReference type="ARBA" id="ARBA00000077"/>
    </source>
</evidence>
<evidence type="ECO:0000256" key="15">
    <source>
        <dbReference type="PROSITE-ProRule" id="PRU01319"/>
    </source>
</evidence>
<dbReference type="CDD" id="cd07182">
    <property type="entry name" value="RNase_HII_bacteria_HII_like"/>
    <property type="match status" value="1"/>
</dbReference>
<comment type="cofactor">
    <cofactor evidence="14 15">
        <name>Mn(2+)</name>
        <dbReference type="ChEBI" id="CHEBI:29035"/>
    </cofactor>
    <cofactor evidence="14 15">
        <name>Mg(2+)</name>
        <dbReference type="ChEBI" id="CHEBI:18420"/>
    </cofactor>
    <text evidence="14 15">Manganese or magnesium. Binds 1 divalent metal ion per monomer in the absence of substrate. May bind a second metal ion after substrate binding.</text>
</comment>
<dbReference type="Proteomes" id="UP000614469">
    <property type="component" value="Unassembled WGS sequence"/>
</dbReference>
<evidence type="ECO:0000313" key="19">
    <source>
        <dbReference type="Proteomes" id="UP000614469"/>
    </source>
</evidence>
<evidence type="ECO:0000313" key="18">
    <source>
        <dbReference type="EMBL" id="MBC8334760.1"/>
    </source>
</evidence>
<evidence type="ECO:0000256" key="14">
    <source>
        <dbReference type="HAMAP-Rule" id="MF_00052"/>
    </source>
</evidence>
<feature type="binding site" evidence="14 15">
    <location>
        <position position="35"/>
    </location>
    <ligand>
        <name>a divalent metal cation</name>
        <dbReference type="ChEBI" id="CHEBI:60240"/>
    </ligand>
</feature>
<sequence length="215" mass="23816">MTRKKFDLSTLPKFPDLKIEKRLWEKGSLQIGGIDEAGRGALAGPVAAAVVILPNIPKLTQILAGVRDSKQMTALQRERFEPLIKEASLSWSVGFASPAEIDQIGILPATRLAARRAVESLSLIPDYLITDYLDLPDIEVPQEKFVKGDMRSLTIAAASVLAKTARDAQMRILDEQFPGYTLSRHKGYGTRLHRKAIQKLGKSRIHRQSFKLAST</sequence>
<dbReference type="InterPro" id="IPR024567">
    <property type="entry name" value="RNase_HII/HIII_dom"/>
</dbReference>
<name>A0A8J6NIG0_9CHLR</name>
<evidence type="ECO:0000256" key="7">
    <source>
        <dbReference type="ARBA" id="ARBA00019179"/>
    </source>
</evidence>
<evidence type="ECO:0000256" key="4">
    <source>
        <dbReference type="ARBA" id="ARBA00004496"/>
    </source>
</evidence>
<feature type="binding site" evidence="14 15">
    <location>
        <position position="36"/>
    </location>
    <ligand>
        <name>a divalent metal cation</name>
        <dbReference type="ChEBI" id="CHEBI:60240"/>
    </ligand>
</feature>
<dbReference type="InterPro" id="IPR022898">
    <property type="entry name" value="RNase_HII"/>
</dbReference>
<protein>
    <recommendedName>
        <fullName evidence="7 14">Ribonuclease HII</fullName>
        <shortName evidence="14">RNase HII</shortName>
        <ecNumber evidence="6 14">3.1.26.4</ecNumber>
    </recommendedName>
</protein>
<evidence type="ECO:0000256" key="12">
    <source>
        <dbReference type="ARBA" id="ARBA00022801"/>
    </source>
</evidence>
<evidence type="ECO:0000256" key="16">
    <source>
        <dbReference type="RuleBase" id="RU003515"/>
    </source>
</evidence>
<reference evidence="18 19" key="1">
    <citation type="submission" date="2020-08" db="EMBL/GenBank/DDBJ databases">
        <title>Bridging the membrane lipid divide: bacteria of the FCB group superphylum have the potential to synthesize archaeal ether lipids.</title>
        <authorList>
            <person name="Villanueva L."/>
            <person name="Von Meijenfeldt F.A.B."/>
            <person name="Westbye A.B."/>
            <person name="Yadav S."/>
            <person name="Hopmans E.C."/>
            <person name="Dutilh B.E."/>
            <person name="Sinninghe Damste J.S."/>
        </authorList>
    </citation>
    <scope>NUCLEOTIDE SEQUENCE [LARGE SCALE GENOMIC DNA]</scope>
    <source>
        <strain evidence="18">NIOZ-UU36</strain>
    </source>
</reference>
<dbReference type="GO" id="GO:0004523">
    <property type="term" value="F:RNA-DNA hybrid ribonuclease activity"/>
    <property type="evidence" value="ECO:0007669"/>
    <property type="project" value="UniProtKB-UniRule"/>
</dbReference>
<dbReference type="PANTHER" id="PTHR10954:SF18">
    <property type="entry name" value="RIBONUCLEASE HII"/>
    <property type="match status" value="1"/>
</dbReference>
<dbReference type="InterPro" id="IPR036397">
    <property type="entry name" value="RNaseH_sf"/>
</dbReference>
<evidence type="ECO:0000256" key="3">
    <source>
        <dbReference type="ARBA" id="ARBA00004065"/>
    </source>
</evidence>
<dbReference type="GO" id="GO:0006298">
    <property type="term" value="P:mismatch repair"/>
    <property type="evidence" value="ECO:0007669"/>
    <property type="project" value="TreeGrafter"/>
</dbReference>
<evidence type="ECO:0000256" key="8">
    <source>
        <dbReference type="ARBA" id="ARBA00022490"/>
    </source>
</evidence>
<dbReference type="GO" id="GO:0032299">
    <property type="term" value="C:ribonuclease H2 complex"/>
    <property type="evidence" value="ECO:0007669"/>
    <property type="project" value="TreeGrafter"/>
</dbReference>
<comment type="function">
    <text evidence="3 14 16">Endonuclease that specifically degrades the RNA of RNA-DNA hybrids.</text>
</comment>
<dbReference type="InterPro" id="IPR001352">
    <property type="entry name" value="RNase_HII/HIII"/>
</dbReference>
<accession>A0A8J6NIG0</accession>
<dbReference type="GO" id="GO:0043137">
    <property type="term" value="P:DNA replication, removal of RNA primer"/>
    <property type="evidence" value="ECO:0007669"/>
    <property type="project" value="TreeGrafter"/>
</dbReference>
<dbReference type="EMBL" id="JACNJN010000078">
    <property type="protein sequence ID" value="MBC8334760.1"/>
    <property type="molecule type" value="Genomic_DNA"/>
</dbReference>
<dbReference type="GO" id="GO:0003723">
    <property type="term" value="F:RNA binding"/>
    <property type="evidence" value="ECO:0007669"/>
    <property type="project" value="UniProtKB-UniRule"/>
</dbReference>
<dbReference type="AlphaFoldDB" id="A0A8J6NIG0"/>
<comment type="similarity">
    <text evidence="5 14 16">Belongs to the RNase HII family.</text>
</comment>
<evidence type="ECO:0000256" key="5">
    <source>
        <dbReference type="ARBA" id="ARBA00007383"/>
    </source>
</evidence>
<dbReference type="GO" id="GO:0005737">
    <property type="term" value="C:cytoplasm"/>
    <property type="evidence" value="ECO:0007669"/>
    <property type="project" value="UniProtKB-SubCell"/>
</dbReference>
<keyword evidence="9 14" id="KW-0540">Nuclease</keyword>
<feature type="binding site" evidence="14 15">
    <location>
        <position position="131"/>
    </location>
    <ligand>
        <name>a divalent metal cation</name>
        <dbReference type="ChEBI" id="CHEBI:60240"/>
    </ligand>
</feature>
<comment type="caution">
    <text evidence="18">The sequence shown here is derived from an EMBL/GenBank/DDBJ whole genome shotgun (WGS) entry which is preliminary data.</text>
</comment>
<dbReference type="HAMAP" id="MF_00052_B">
    <property type="entry name" value="RNase_HII_B"/>
    <property type="match status" value="1"/>
</dbReference>